<dbReference type="KEGG" id="mod:AS202_01980"/>
<evidence type="ECO:0000313" key="1">
    <source>
        <dbReference type="EMBL" id="ALU25012.1"/>
    </source>
</evidence>
<dbReference type="Proteomes" id="UP000069030">
    <property type="component" value="Chromosome"/>
</dbReference>
<reference evidence="1 2" key="1">
    <citation type="journal article" date="2016" name="J. Zhejiang Univ. Sci. B">
        <title>Antibiotic resistance mechanisms of Myroides sp.</title>
        <authorList>
            <person name="Hu S."/>
            <person name="Yuan S."/>
            <person name="Qu H."/>
            <person name="Jiang T."/>
            <person name="Zhou Y."/>
            <person name="Wang M."/>
            <person name="Ming D."/>
        </authorList>
    </citation>
    <scope>NUCLEOTIDE SEQUENCE [LARGE SCALE GENOMIC DNA]</scope>
    <source>
        <strain evidence="1 2">PR63039</strain>
    </source>
</reference>
<proteinExistence type="predicted"/>
<dbReference type="AlphaFoldDB" id="A0A0S7EGZ4"/>
<name>A0A0S7EGZ4_9FLAO</name>
<sequence>MYDKPFDIIKFSADKRQYIPASLGRQSWMKETDVLHTEIDISLGQSRYGGPVIDLPPGVDHPEGLYYAGQIDLALCSPHDKTGLLPKTGQLIFFADILTDTGKVIYTDVPNHQLVRHIVEHEDNFFYGVLINEITADTEPFSDRYRQPEDEYEEDDVDENGMYWDYFGGTYLSKIFGIFTHCQLGKEEVEEFIHSDKIVLWQIGENNFNDDGVFSVLIKEEDLKNLNFDNCEFYWAQS</sequence>
<dbReference type="EMBL" id="CP013690">
    <property type="protein sequence ID" value="ALU25012.1"/>
    <property type="molecule type" value="Genomic_DNA"/>
</dbReference>
<evidence type="ECO:0000313" key="2">
    <source>
        <dbReference type="Proteomes" id="UP000069030"/>
    </source>
</evidence>
<dbReference type="RefSeq" id="WP_006260333.1">
    <property type="nucleotide sequence ID" value="NZ_BCMQ01000007.1"/>
</dbReference>
<accession>A0A0S7EGZ4</accession>
<organism evidence="1 2">
    <name type="scientific">Myroides odoratimimus</name>
    <dbReference type="NCBI Taxonomy" id="76832"/>
    <lineage>
        <taxon>Bacteria</taxon>
        <taxon>Pseudomonadati</taxon>
        <taxon>Bacteroidota</taxon>
        <taxon>Flavobacteriia</taxon>
        <taxon>Flavobacteriales</taxon>
        <taxon>Flavobacteriaceae</taxon>
        <taxon>Myroides</taxon>
    </lineage>
</organism>
<dbReference type="SUPFAM" id="SSF103032">
    <property type="entry name" value="Hypothetical protein YwqG"/>
    <property type="match status" value="1"/>
</dbReference>
<protein>
    <submittedName>
        <fullName evidence="1">Uncharacterized protein</fullName>
    </submittedName>
</protein>
<dbReference type="InterPro" id="IPR035948">
    <property type="entry name" value="YwqG-like_sf"/>
</dbReference>
<gene>
    <name evidence="1" type="ORF">AS202_01980</name>
</gene>
<dbReference type="InterPro" id="IPR015315">
    <property type="entry name" value="DUF1963"/>
</dbReference>
<dbReference type="eggNOG" id="ENOG5033RXP">
    <property type="taxonomic scope" value="Bacteria"/>
</dbReference>
<dbReference type="Pfam" id="PF09234">
    <property type="entry name" value="DUF1963"/>
    <property type="match status" value="1"/>
</dbReference>
<dbReference type="Gene3D" id="2.30.320.10">
    <property type="entry name" value="YwqG-like"/>
    <property type="match status" value="1"/>
</dbReference>